<accession>A0A1I0NQS9</accession>
<protein>
    <submittedName>
        <fullName evidence="1">Uncharacterized protein</fullName>
    </submittedName>
</protein>
<name>A0A1I0NQS9_9EURY</name>
<proteinExistence type="predicted"/>
<dbReference type="EMBL" id="FOIW01000002">
    <property type="protein sequence ID" value="SEW03758.1"/>
    <property type="molecule type" value="Genomic_DNA"/>
</dbReference>
<reference evidence="1 2" key="1">
    <citation type="submission" date="2016-10" db="EMBL/GenBank/DDBJ databases">
        <authorList>
            <person name="de Groot N.N."/>
        </authorList>
    </citation>
    <scope>NUCLEOTIDE SEQUENCE [LARGE SCALE GENOMIC DNA]</scope>
    <source>
        <strain evidence="1 2">OGL-20</strain>
    </source>
</reference>
<evidence type="ECO:0000313" key="1">
    <source>
        <dbReference type="EMBL" id="SEW03758.1"/>
    </source>
</evidence>
<sequence>MITRERLVEEFALLDEKAALLASWGVIPRK</sequence>
<gene>
    <name evidence="1" type="ORF">SAMN05216170_1180</name>
</gene>
<dbReference type="Proteomes" id="UP000182125">
    <property type="component" value="Unassembled WGS sequence"/>
</dbReference>
<evidence type="ECO:0000313" key="2">
    <source>
        <dbReference type="Proteomes" id="UP000182125"/>
    </source>
</evidence>
<organism evidence="1 2">
    <name type="scientific">Thermococcus thioreducens</name>
    <dbReference type="NCBI Taxonomy" id="277988"/>
    <lineage>
        <taxon>Archaea</taxon>
        <taxon>Methanobacteriati</taxon>
        <taxon>Methanobacteriota</taxon>
        <taxon>Thermococci</taxon>
        <taxon>Thermococcales</taxon>
        <taxon>Thermococcaceae</taxon>
        <taxon>Thermococcus</taxon>
    </lineage>
</organism>
<dbReference type="AlphaFoldDB" id="A0A1I0NQS9"/>